<dbReference type="InterPro" id="IPR016084">
    <property type="entry name" value="Haem_Oase-like_multi-hlx"/>
</dbReference>
<evidence type="ECO:0000313" key="1">
    <source>
        <dbReference type="EMBL" id="MTV31850.1"/>
    </source>
</evidence>
<organism evidence="1 2">
    <name type="scientific">Rhodoblastus acidophilus</name>
    <name type="common">Rhodopseudomonas acidophila</name>
    <dbReference type="NCBI Taxonomy" id="1074"/>
    <lineage>
        <taxon>Bacteria</taxon>
        <taxon>Pseudomonadati</taxon>
        <taxon>Pseudomonadota</taxon>
        <taxon>Alphaproteobacteria</taxon>
        <taxon>Hyphomicrobiales</taxon>
        <taxon>Rhodoblastaceae</taxon>
        <taxon>Rhodoblastus</taxon>
    </lineage>
</organism>
<dbReference type="RefSeq" id="WP_155446532.1">
    <property type="nucleotide sequence ID" value="NZ_JAOQNR010000015.1"/>
</dbReference>
<dbReference type="EMBL" id="WNKS01000011">
    <property type="protein sequence ID" value="MTV31850.1"/>
    <property type="molecule type" value="Genomic_DNA"/>
</dbReference>
<reference evidence="1 2" key="1">
    <citation type="submission" date="2019-11" db="EMBL/GenBank/DDBJ databases">
        <title>Whole-genome sequence of a Rhodoblastus acidophilus DSM 142.</title>
        <authorList>
            <person name="Kyndt J.A."/>
            <person name="Meyer T.E."/>
        </authorList>
    </citation>
    <scope>NUCLEOTIDE SEQUENCE [LARGE SCALE GENOMIC DNA]</scope>
    <source>
        <strain evidence="1 2">DSM 142</strain>
    </source>
</reference>
<dbReference type="GO" id="GO:0004392">
    <property type="term" value="F:heme oxygenase (decyclizing) activity"/>
    <property type="evidence" value="ECO:0007669"/>
    <property type="project" value="InterPro"/>
</dbReference>
<dbReference type="Proteomes" id="UP000439113">
    <property type="component" value="Unassembled WGS sequence"/>
</dbReference>
<evidence type="ECO:0000313" key="2">
    <source>
        <dbReference type="Proteomes" id="UP000439113"/>
    </source>
</evidence>
<dbReference type="SUPFAM" id="SSF48613">
    <property type="entry name" value="Heme oxygenase-like"/>
    <property type="match status" value="1"/>
</dbReference>
<dbReference type="AlphaFoldDB" id="A0A6N8DMU3"/>
<dbReference type="OrthoDB" id="9149607at2"/>
<dbReference type="Gene3D" id="1.20.910.10">
    <property type="entry name" value="Heme oxygenase-like"/>
    <property type="match status" value="1"/>
</dbReference>
<name>A0A6N8DMU3_RHOAC</name>
<comment type="caution">
    <text evidence="1">The sequence shown here is derived from an EMBL/GenBank/DDBJ whole genome shotgun (WGS) entry which is preliminary data.</text>
</comment>
<proteinExistence type="predicted"/>
<dbReference type="Pfam" id="PF01126">
    <property type="entry name" value="Heme_oxygenase"/>
    <property type="match status" value="1"/>
</dbReference>
<dbReference type="GO" id="GO:0006788">
    <property type="term" value="P:heme oxidation"/>
    <property type="evidence" value="ECO:0007669"/>
    <property type="project" value="InterPro"/>
</dbReference>
<sequence length="181" mass="19746">MENLKAATWPIHLRLEKRLAVKRLFSDLAAYRDLIARLEAFHRVAEMEWAALLEQTLCDFPARRKAPLLANDLAVLGGAPLEGVAVPVVTDRASALGGFYVLEGQTQGGRHLLPIVEARLGLSASRGASFFASYGPDVDARWRMFAAVIETHCAASKAKRRAIATAESVFLAMEAWLCGGR</sequence>
<dbReference type="CDD" id="cd19166">
    <property type="entry name" value="HemeO-bac"/>
    <property type="match status" value="1"/>
</dbReference>
<evidence type="ECO:0008006" key="3">
    <source>
        <dbReference type="Google" id="ProtNLM"/>
    </source>
</evidence>
<dbReference type="InterPro" id="IPR016053">
    <property type="entry name" value="Haem_Oase-like"/>
</dbReference>
<protein>
    <recommendedName>
        <fullName evidence="3">Heme oxygenase</fullName>
    </recommendedName>
</protein>
<accession>A0A6N8DMU3</accession>
<gene>
    <name evidence="1" type="ORF">GJ654_12725</name>
</gene>